<gene>
    <name evidence="3" type="ORF">LUZ62_079903</name>
</gene>
<dbReference type="EMBL" id="JAMFTS010000005">
    <property type="protein sequence ID" value="KAJ4745498.1"/>
    <property type="molecule type" value="Genomic_DNA"/>
</dbReference>
<organism evidence="3 4">
    <name type="scientific">Rhynchospora pubera</name>
    <dbReference type="NCBI Taxonomy" id="906938"/>
    <lineage>
        <taxon>Eukaryota</taxon>
        <taxon>Viridiplantae</taxon>
        <taxon>Streptophyta</taxon>
        <taxon>Embryophyta</taxon>
        <taxon>Tracheophyta</taxon>
        <taxon>Spermatophyta</taxon>
        <taxon>Magnoliopsida</taxon>
        <taxon>Liliopsida</taxon>
        <taxon>Poales</taxon>
        <taxon>Cyperaceae</taxon>
        <taxon>Cyperoideae</taxon>
        <taxon>Rhynchosporeae</taxon>
        <taxon>Rhynchospora</taxon>
    </lineage>
</organism>
<comment type="caution">
    <text evidence="3">The sequence shown here is derived from an EMBL/GenBank/DDBJ whole genome shotgun (WGS) entry which is preliminary data.</text>
</comment>
<name>A0AAV8BQS0_9POAL</name>
<accession>A0AAV8BQS0</accession>
<dbReference type="InterPro" id="IPR036388">
    <property type="entry name" value="WH-like_DNA-bd_sf"/>
</dbReference>
<reference evidence="3" key="1">
    <citation type="submission" date="2022-08" db="EMBL/GenBank/DDBJ databases">
        <authorList>
            <person name="Marques A."/>
        </authorList>
    </citation>
    <scope>NUCLEOTIDE SEQUENCE</scope>
    <source>
        <strain evidence="3">RhyPub2mFocal</strain>
        <tissue evidence="3">Leaves</tissue>
    </source>
</reference>
<dbReference type="AlphaFoldDB" id="A0AAV8BQS0"/>
<dbReference type="GO" id="GO:0043531">
    <property type="term" value="F:ADP binding"/>
    <property type="evidence" value="ECO:0007669"/>
    <property type="project" value="InterPro"/>
</dbReference>
<dbReference type="PANTHER" id="PTHR23155">
    <property type="entry name" value="DISEASE RESISTANCE PROTEIN RP"/>
    <property type="match status" value="1"/>
</dbReference>
<dbReference type="GO" id="GO:0098542">
    <property type="term" value="P:defense response to other organism"/>
    <property type="evidence" value="ECO:0007669"/>
    <property type="project" value="TreeGrafter"/>
</dbReference>
<dbReference type="InterPro" id="IPR032675">
    <property type="entry name" value="LRR_dom_sf"/>
</dbReference>
<keyword evidence="1" id="KW-0611">Plant defense</keyword>
<sequence length="803" mass="92195">MEVRSDPTCSKSPHVGFEALKNEIIDALLDTSNLKLSIIHIVGPPGVGKTYLAKEIYTSQDASTHDVMLADVQNHFDEFYWNGNCGFLNAATVYSPNTDRYGKRYFTVHDNPDDHYYKCCYWIRDSRDNNNGSRIVVTSRRKNVDCGGLICRLYEVGPRSDEESLEILCQITFPILKDQREGRSELFVMAKQLVAKCWGLPWPLRFLGGVLSEQPPPYTISWKEVLHRIEANEAGGMVFVKFAMRYRDLPYHEIRAAFLYFLTFPDDAEIQAKSLVDLLKVEGLASDRENGMAILEDLANRSMIEVTKLCFHGSIKCCRLHDPLLRWLAIHEAKEQRFVSINPQSLYSDDPNVPIIIDLYNANIRITLDQVKSDYNPRATKIDIAHLADASCIFDFGKNFPLNTVLMSVRVLEIDNIQSTPNKEAYERAKNNMRNIRHIGVKNLGLSPERLDKLLAVKTWRIRHLSLRNMKVREIPKLPEHLEILDVGGTLIETIPEETHRKLSTLLLKGTKIRKIPNSFPELEYLDVRDTFVRTLPNYLWWRLKSVRASDTFEHLVGPPAGEDCKKKITLKTVHVRKSWEYKLPKFSWQLKKLGLSNFKNAANLHSALNWDVIIRLLCTVEELRSLKIQGSNVPPRIIDVATYPHGMSFLKDLWVGGSHSKFSVTGIKLPSSLITITLENLEFNKDPMSILEKLQHLKNLRLRWLWYTAQTKKMTCSTGKFSQLERLQLYHIAGLEEWSVQQGALPQITHVVIQSCKALKDLPDSLVHRMNPLTELHLISMPPRFTSRFSKLPFVKISENQI</sequence>
<evidence type="ECO:0000313" key="3">
    <source>
        <dbReference type="EMBL" id="KAJ4745498.1"/>
    </source>
</evidence>
<dbReference type="Gene3D" id="3.80.10.10">
    <property type="entry name" value="Ribonuclease Inhibitor"/>
    <property type="match status" value="2"/>
</dbReference>
<dbReference type="InterPro" id="IPR027417">
    <property type="entry name" value="P-loop_NTPase"/>
</dbReference>
<dbReference type="SUPFAM" id="SSF52058">
    <property type="entry name" value="L domain-like"/>
    <property type="match status" value="1"/>
</dbReference>
<dbReference type="Gene3D" id="3.40.50.300">
    <property type="entry name" value="P-loop containing nucleotide triphosphate hydrolases"/>
    <property type="match status" value="1"/>
</dbReference>
<dbReference type="SUPFAM" id="SSF52540">
    <property type="entry name" value="P-loop containing nucleoside triphosphate hydrolases"/>
    <property type="match status" value="1"/>
</dbReference>
<evidence type="ECO:0000259" key="2">
    <source>
        <dbReference type="Pfam" id="PF00931"/>
    </source>
</evidence>
<dbReference type="PANTHER" id="PTHR23155:SF1238">
    <property type="entry name" value="TOMV SUSCEPTIBLE PROTEIN TM-2"/>
    <property type="match status" value="1"/>
</dbReference>
<protein>
    <submittedName>
        <fullName evidence="3">Disease resistance protein (CC-NBS-LRR class) family protein</fullName>
    </submittedName>
</protein>
<feature type="domain" description="NB-ARC" evidence="2">
    <location>
        <begin position="18"/>
        <end position="63"/>
    </location>
</feature>
<evidence type="ECO:0000313" key="4">
    <source>
        <dbReference type="Proteomes" id="UP001140206"/>
    </source>
</evidence>
<dbReference type="Proteomes" id="UP001140206">
    <property type="component" value="Chromosome 5"/>
</dbReference>
<dbReference type="InterPro" id="IPR002182">
    <property type="entry name" value="NB-ARC"/>
</dbReference>
<evidence type="ECO:0000256" key="1">
    <source>
        <dbReference type="ARBA" id="ARBA00022821"/>
    </source>
</evidence>
<dbReference type="Gene3D" id="1.10.10.10">
    <property type="entry name" value="Winged helix-like DNA-binding domain superfamily/Winged helix DNA-binding domain"/>
    <property type="match status" value="1"/>
</dbReference>
<keyword evidence="4" id="KW-1185">Reference proteome</keyword>
<dbReference type="Pfam" id="PF00931">
    <property type="entry name" value="NB-ARC"/>
    <property type="match status" value="1"/>
</dbReference>
<dbReference type="InterPro" id="IPR044974">
    <property type="entry name" value="Disease_R_plants"/>
</dbReference>
<proteinExistence type="predicted"/>